<keyword evidence="5" id="KW-0418">Kinase</keyword>
<dbReference type="InterPro" id="IPR003661">
    <property type="entry name" value="HisK_dim/P_dom"/>
</dbReference>
<keyword evidence="4" id="KW-0808">Transferase</keyword>
<dbReference type="Pfam" id="PF00512">
    <property type="entry name" value="HisKA"/>
    <property type="match status" value="1"/>
</dbReference>
<dbReference type="InterPro" id="IPR001789">
    <property type="entry name" value="Sig_transdc_resp-reg_receiver"/>
</dbReference>
<proteinExistence type="predicted"/>
<dbReference type="Gene3D" id="3.30.565.10">
    <property type="entry name" value="Histidine kinase-like ATPase, C-terminal domain"/>
    <property type="match status" value="1"/>
</dbReference>
<evidence type="ECO:0000259" key="8">
    <source>
        <dbReference type="PROSITE" id="PS50109"/>
    </source>
</evidence>
<dbReference type="InterPro" id="IPR011006">
    <property type="entry name" value="CheY-like_superfamily"/>
</dbReference>
<evidence type="ECO:0000256" key="4">
    <source>
        <dbReference type="ARBA" id="ARBA00022679"/>
    </source>
</evidence>
<dbReference type="PRINTS" id="PR00344">
    <property type="entry name" value="BCTRLSENSOR"/>
</dbReference>
<dbReference type="InterPro" id="IPR003594">
    <property type="entry name" value="HATPase_dom"/>
</dbReference>
<comment type="caution">
    <text evidence="10">The sequence shown here is derived from an EMBL/GenBank/DDBJ whole genome shotgun (WGS) entry which is preliminary data.</text>
</comment>
<feature type="domain" description="Response regulatory" evidence="9">
    <location>
        <begin position="329"/>
        <end position="446"/>
    </location>
</feature>
<keyword evidence="7" id="KW-0175">Coiled coil</keyword>
<dbReference type="GO" id="GO:0005886">
    <property type="term" value="C:plasma membrane"/>
    <property type="evidence" value="ECO:0007669"/>
    <property type="project" value="TreeGrafter"/>
</dbReference>
<name>A0A8J6PU51_9HYPH</name>
<evidence type="ECO:0000256" key="5">
    <source>
        <dbReference type="ARBA" id="ARBA00022777"/>
    </source>
</evidence>
<dbReference type="EMBL" id="JACVVX010000004">
    <property type="protein sequence ID" value="MBD0415679.1"/>
    <property type="molecule type" value="Genomic_DNA"/>
</dbReference>
<gene>
    <name evidence="10" type="ORF">ICI42_13535</name>
</gene>
<dbReference type="Pfam" id="PF02518">
    <property type="entry name" value="HATPase_c"/>
    <property type="match status" value="1"/>
</dbReference>
<dbReference type="SMART" id="SM00388">
    <property type="entry name" value="HisKA"/>
    <property type="match status" value="1"/>
</dbReference>
<reference evidence="10" key="1">
    <citation type="submission" date="2020-09" db="EMBL/GenBank/DDBJ databases">
        <title>Genome seq and assembly of Tianweitania sp.</title>
        <authorList>
            <person name="Chhetri G."/>
        </authorList>
    </citation>
    <scope>NUCLEOTIDE SEQUENCE</scope>
    <source>
        <strain evidence="10">Rool2</strain>
    </source>
</reference>
<dbReference type="GO" id="GO:0009927">
    <property type="term" value="F:histidine phosphotransfer kinase activity"/>
    <property type="evidence" value="ECO:0007669"/>
    <property type="project" value="TreeGrafter"/>
</dbReference>
<dbReference type="CDD" id="cd00082">
    <property type="entry name" value="HisKA"/>
    <property type="match status" value="1"/>
</dbReference>
<evidence type="ECO:0000313" key="10">
    <source>
        <dbReference type="EMBL" id="MBD0415679.1"/>
    </source>
</evidence>
<dbReference type="InterPro" id="IPR036097">
    <property type="entry name" value="HisK_dim/P_sf"/>
</dbReference>
<dbReference type="Gene3D" id="1.10.287.130">
    <property type="match status" value="1"/>
</dbReference>
<dbReference type="EC" id="2.7.13.3" evidence="2"/>
<dbReference type="SUPFAM" id="SSF55874">
    <property type="entry name" value="ATPase domain of HSP90 chaperone/DNA topoisomerase II/histidine kinase"/>
    <property type="match status" value="1"/>
</dbReference>
<evidence type="ECO:0000259" key="9">
    <source>
        <dbReference type="PROSITE" id="PS50110"/>
    </source>
</evidence>
<dbReference type="SMART" id="SM00448">
    <property type="entry name" value="REC"/>
    <property type="match status" value="1"/>
</dbReference>
<accession>A0A8J6PU51</accession>
<dbReference type="GO" id="GO:0000155">
    <property type="term" value="F:phosphorelay sensor kinase activity"/>
    <property type="evidence" value="ECO:0007669"/>
    <property type="project" value="InterPro"/>
</dbReference>
<dbReference type="PANTHER" id="PTHR43047">
    <property type="entry name" value="TWO-COMPONENT HISTIDINE PROTEIN KINASE"/>
    <property type="match status" value="1"/>
</dbReference>
<dbReference type="InterPro" id="IPR036890">
    <property type="entry name" value="HATPase_C_sf"/>
</dbReference>
<dbReference type="SUPFAM" id="SSF52172">
    <property type="entry name" value="CheY-like"/>
    <property type="match status" value="1"/>
</dbReference>
<dbReference type="AlphaFoldDB" id="A0A8J6PU51"/>
<evidence type="ECO:0000256" key="7">
    <source>
        <dbReference type="SAM" id="Coils"/>
    </source>
</evidence>
<evidence type="ECO:0000256" key="6">
    <source>
        <dbReference type="PROSITE-ProRule" id="PRU00169"/>
    </source>
</evidence>
<evidence type="ECO:0000256" key="3">
    <source>
        <dbReference type="ARBA" id="ARBA00022553"/>
    </source>
</evidence>
<feature type="modified residue" description="4-aspartylphosphate" evidence="6">
    <location>
        <position position="380"/>
    </location>
</feature>
<dbReference type="InterPro" id="IPR005467">
    <property type="entry name" value="His_kinase_dom"/>
</dbReference>
<evidence type="ECO:0000256" key="2">
    <source>
        <dbReference type="ARBA" id="ARBA00012438"/>
    </source>
</evidence>
<dbReference type="Proteomes" id="UP000643405">
    <property type="component" value="Unassembled WGS sequence"/>
</dbReference>
<dbReference type="PROSITE" id="PS50110">
    <property type="entry name" value="RESPONSE_REGULATORY"/>
    <property type="match status" value="1"/>
</dbReference>
<keyword evidence="11" id="KW-1185">Reference proteome</keyword>
<dbReference type="RefSeq" id="WP_188165126.1">
    <property type="nucleotide sequence ID" value="NZ_JACVVX010000004.1"/>
</dbReference>
<dbReference type="Pfam" id="PF00072">
    <property type="entry name" value="Response_reg"/>
    <property type="match status" value="1"/>
</dbReference>
<dbReference type="SMART" id="SM00387">
    <property type="entry name" value="HATPase_c"/>
    <property type="match status" value="1"/>
</dbReference>
<dbReference type="PROSITE" id="PS50109">
    <property type="entry name" value="HIS_KIN"/>
    <property type="match status" value="1"/>
</dbReference>
<dbReference type="InterPro" id="IPR004358">
    <property type="entry name" value="Sig_transdc_His_kin-like_C"/>
</dbReference>
<dbReference type="PANTHER" id="PTHR43047:SF9">
    <property type="entry name" value="HISTIDINE KINASE"/>
    <property type="match status" value="1"/>
</dbReference>
<comment type="catalytic activity">
    <reaction evidence="1">
        <text>ATP + protein L-histidine = ADP + protein N-phospho-L-histidine.</text>
        <dbReference type="EC" id="2.7.13.3"/>
    </reaction>
</comment>
<protein>
    <recommendedName>
        <fullName evidence="2">histidine kinase</fullName>
        <ecNumber evidence="2">2.7.13.3</ecNumber>
    </recommendedName>
</protein>
<sequence length="447" mass="48038">MGISDITDVERLKKINTVLMSRVERSMDQQGNAFSLFQTAINLENRIRLRTEELRATLRRLEESNIDLVAAKDSAERANQSKTRFLAAASHDILQPLNAANLSISALAELQTSEEGKKLVGQVERSLETMEALLKTLLDISRLEAGVMRPDLSDVALAPLFFSLRSDFQPLAERLGLRLVFRPTQAVVRSDRTMLRRILQNIVSNALRYTARGGVLVGARPMGSTLRVDIADTGQGIADDQSEAIFEEFHRGPVGAAGEGAEGGLGLGLAIVRSMASALAHPVWFRSRVGKGTVFHVELPLVAAKADAPALPIAPSAEDGRKPRLSGAKVLLLENDVRVRQAMSDLLSGWNCSVAAASTAREALGSVSGTGWLPNLILADQHLDNGDLGTQVIEQLRDCIGTPVPAVMITADLSGEVAALARAAGVELMRKPVKPAQLRALIAHLLA</sequence>
<organism evidence="10 11">
    <name type="scientific">Oryzicola mucosus</name>
    <dbReference type="NCBI Taxonomy" id="2767425"/>
    <lineage>
        <taxon>Bacteria</taxon>
        <taxon>Pseudomonadati</taxon>
        <taxon>Pseudomonadota</taxon>
        <taxon>Alphaproteobacteria</taxon>
        <taxon>Hyphomicrobiales</taxon>
        <taxon>Phyllobacteriaceae</taxon>
        <taxon>Oryzicola</taxon>
    </lineage>
</organism>
<keyword evidence="3 6" id="KW-0597">Phosphoprotein</keyword>
<feature type="domain" description="Histidine kinase" evidence="8">
    <location>
        <begin position="88"/>
        <end position="303"/>
    </location>
</feature>
<dbReference type="SUPFAM" id="SSF47384">
    <property type="entry name" value="Homodimeric domain of signal transducing histidine kinase"/>
    <property type="match status" value="1"/>
</dbReference>
<dbReference type="Gene3D" id="3.40.50.2300">
    <property type="match status" value="1"/>
</dbReference>
<evidence type="ECO:0000313" key="11">
    <source>
        <dbReference type="Proteomes" id="UP000643405"/>
    </source>
</evidence>
<evidence type="ECO:0000256" key="1">
    <source>
        <dbReference type="ARBA" id="ARBA00000085"/>
    </source>
</evidence>
<feature type="coiled-coil region" evidence="7">
    <location>
        <begin position="44"/>
        <end position="78"/>
    </location>
</feature>